<dbReference type="OrthoDB" id="9785673at2"/>
<sequence length="264" mass="27539">MAPERRNTDKSPDAARRSGAHAAPSEGWIWGRHAVLAALANPRREVRALHVTRNAAADLPAGAEPEIDHPDRIAGRLPAGAVHQGFAARVGALAPEPLQAVADPTHGALVVLDQITDPHNVGAIFRSAAAFGARAILMQDRKSPPLFGAVCKAAVGATEIVGHVRVTNIADTLASLREAGRVAIGLAGDAEASLESLVEAHAGPGLVIALGAEDKGLRPRVADHCDALARIPMSPRMESLNVSNAAAIALYEASRRDPRINPRD</sequence>
<organism evidence="5 6">
    <name type="scientific">Marinicauda salina</name>
    <dbReference type="NCBI Taxonomy" id="2135793"/>
    <lineage>
        <taxon>Bacteria</taxon>
        <taxon>Pseudomonadati</taxon>
        <taxon>Pseudomonadota</taxon>
        <taxon>Alphaproteobacteria</taxon>
        <taxon>Maricaulales</taxon>
        <taxon>Maricaulaceae</taxon>
        <taxon>Marinicauda</taxon>
    </lineage>
</organism>
<gene>
    <name evidence="5" type="ORF">DDZ18_12480</name>
</gene>
<dbReference type="Pfam" id="PF00588">
    <property type="entry name" value="SpoU_methylase"/>
    <property type="match status" value="1"/>
</dbReference>
<dbReference type="SMART" id="SM00967">
    <property type="entry name" value="SpoU_sub_bind"/>
    <property type="match status" value="1"/>
</dbReference>
<dbReference type="CDD" id="cd18103">
    <property type="entry name" value="SpoU-like_RlmB"/>
    <property type="match status" value="1"/>
</dbReference>
<dbReference type="InterPro" id="IPR029028">
    <property type="entry name" value="Alpha/beta_knot_MTases"/>
</dbReference>
<dbReference type="SUPFAM" id="SSF75217">
    <property type="entry name" value="alpha/beta knot"/>
    <property type="match status" value="1"/>
</dbReference>
<dbReference type="InterPro" id="IPR004441">
    <property type="entry name" value="rRNA_MeTrfase_TrmH"/>
</dbReference>
<comment type="caution">
    <text evidence="5">The sequence shown here is derived from an EMBL/GenBank/DDBJ whole genome shotgun (WGS) entry which is preliminary data.</text>
</comment>
<dbReference type="GO" id="GO:0006396">
    <property type="term" value="P:RNA processing"/>
    <property type="evidence" value="ECO:0007669"/>
    <property type="project" value="InterPro"/>
</dbReference>
<keyword evidence="2 5" id="KW-0808">Transferase</keyword>
<dbReference type="Proteomes" id="UP000245168">
    <property type="component" value="Unassembled WGS sequence"/>
</dbReference>
<dbReference type="InterPro" id="IPR029064">
    <property type="entry name" value="Ribosomal_eL30-like_sf"/>
</dbReference>
<dbReference type="PANTHER" id="PTHR46429">
    <property type="entry name" value="23S RRNA (GUANOSINE-2'-O-)-METHYLTRANSFERASE RLMB"/>
    <property type="match status" value="1"/>
</dbReference>
<evidence type="ECO:0000256" key="3">
    <source>
        <dbReference type="SAM" id="MobiDB-lite"/>
    </source>
</evidence>
<dbReference type="EMBL" id="QEXV01000006">
    <property type="protein sequence ID" value="PWE16577.1"/>
    <property type="molecule type" value="Genomic_DNA"/>
</dbReference>
<evidence type="ECO:0000313" key="6">
    <source>
        <dbReference type="Proteomes" id="UP000245168"/>
    </source>
</evidence>
<dbReference type="GO" id="GO:0005829">
    <property type="term" value="C:cytosol"/>
    <property type="evidence" value="ECO:0007669"/>
    <property type="project" value="TreeGrafter"/>
</dbReference>
<keyword evidence="1 5" id="KW-0489">Methyltransferase</keyword>
<dbReference type="AlphaFoldDB" id="A0A2U2BRD3"/>
<dbReference type="GO" id="GO:0003723">
    <property type="term" value="F:RNA binding"/>
    <property type="evidence" value="ECO:0007669"/>
    <property type="project" value="InterPro"/>
</dbReference>
<reference evidence="6" key="1">
    <citation type="submission" date="2018-05" db="EMBL/GenBank/DDBJ databases">
        <authorList>
            <person name="Liu B.-T."/>
        </authorList>
    </citation>
    <scope>NUCLEOTIDE SEQUENCE [LARGE SCALE GENOMIC DNA]</scope>
    <source>
        <strain evidence="6">WD6-1</strain>
    </source>
</reference>
<dbReference type="Gene3D" id="3.40.1280.10">
    <property type="match status" value="1"/>
</dbReference>
<dbReference type="GO" id="GO:0032259">
    <property type="term" value="P:methylation"/>
    <property type="evidence" value="ECO:0007669"/>
    <property type="project" value="UniProtKB-KW"/>
</dbReference>
<protein>
    <submittedName>
        <fullName evidence="5">23S rRNA (Guanosine(2251)-2'-O)-methyltransferase RlmB</fullName>
    </submittedName>
</protein>
<accession>A0A2U2BRD3</accession>
<evidence type="ECO:0000259" key="4">
    <source>
        <dbReference type="SMART" id="SM00967"/>
    </source>
</evidence>
<feature type="domain" description="RNA 2-O ribose methyltransferase substrate binding" evidence="4">
    <location>
        <begin position="28"/>
        <end position="96"/>
    </location>
</feature>
<proteinExistence type="predicted"/>
<feature type="region of interest" description="Disordered" evidence="3">
    <location>
        <begin position="1"/>
        <end position="23"/>
    </location>
</feature>
<keyword evidence="6" id="KW-1185">Reference proteome</keyword>
<dbReference type="InterPro" id="IPR013123">
    <property type="entry name" value="SpoU_subst-bd"/>
</dbReference>
<evidence type="ECO:0000256" key="2">
    <source>
        <dbReference type="ARBA" id="ARBA00022679"/>
    </source>
</evidence>
<dbReference type="SUPFAM" id="SSF55315">
    <property type="entry name" value="L30e-like"/>
    <property type="match status" value="1"/>
</dbReference>
<dbReference type="Gene3D" id="3.30.1330.30">
    <property type="match status" value="1"/>
</dbReference>
<dbReference type="InterPro" id="IPR029026">
    <property type="entry name" value="tRNA_m1G_MTases_N"/>
</dbReference>
<name>A0A2U2BRD3_9PROT</name>
<feature type="compositionally biased region" description="Basic and acidic residues" evidence="3">
    <location>
        <begin position="1"/>
        <end position="16"/>
    </location>
</feature>
<evidence type="ECO:0000256" key="1">
    <source>
        <dbReference type="ARBA" id="ARBA00022603"/>
    </source>
</evidence>
<dbReference type="InterPro" id="IPR001537">
    <property type="entry name" value="SpoU_MeTrfase"/>
</dbReference>
<dbReference type="RefSeq" id="WP_109253731.1">
    <property type="nucleotide sequence ID" value="NZ_QEXV01000006.1"/>
</dbReference>
<evidence type="ECO:0000313" key="5">
    <source>
        <dbReference type="EMBL" id="PWE16577.1"/>
    </source>
</evidence>
<dbReference type="PANTHER" id="PTHR46429:SF1">
    <property type="entry name" value="23S RRNA (GUANOSINE-2'-O-)-METHYLTRANSFERASE RLMB"/>
    <property type="match status" value="1"/>
</dbReference>
<dbReference type="GO" id="GO:0008173">
    <property type="term" value="F:RNA methyltransferase activity"/>
    <property type="evidence" value="ECO:0007669"/>
    <property type="project" value="InterPro"/>
</dbReference>